<name>A0A4S3MBJ2_9RHOB</name>
<protein>
    <recommendedName>
        <fullName evidence="4">Aspartate carbamoyltransferase catalytic subunit</fullName>
    </recommendedName>
</protein>
<sequence>MNPRSWDDILDEDEAILWQGQPDPHVRFGIPDSPSVGLMLLFWLGAGAGWMAYASEAWPFGLIYLAIGAAAFGGALIWRPMVWRRTFYSLSNKRAYVATDAPFQGKRLRSFTLDADNRVTLEGGPLYNVNFATSVLPLKDDIRSPRARFRHPIVLQRHGFERLRDGQQVYHLIRDIQSGTYKGVPE</sequence>
<keyword evidence="1" id="KW-0472">Membrane</keyword>
<dbReference type="EMBL" id="SSMD01000002">
    <property type="protein sequence ID" value="THD75977.1"/>
    <property type="molecule type" value="Genomic_DNA"/>
</dbReference>
<reference evidence="2 3" key="1">
    <citation type="submission" date="2019-04" db="EMBL/GenBank/DDBJ databases">
        <title>Draft genome sequence of Youngimonas vesicularis.</title>
        <authorList>
            <person name="Hameed A."/>
        </authorList>
    </citation>
    <scope>NUCLEOTIDE SEQUENCE [LARGE SCALE GENOMIC DNA]</scope>
    <source>
        <strain evidence="2 3">CC-AMW-E</strain>
    </source>
</reference>
<comment type="caution">
    <text evidence="2">The sequence shown here is derived from an EMBL/GenBank/DDBJ whole genome shotgun (WGS) entry which is preliminary data.</text>
</comment>
<accession>A0A4S3MBJ2</accession>
<dbReference type="AlphaFoldDB" id="A0A4S3MBJ2"/>
<feature type="transmembrane region" description="Helical" evidence="1">
    <location>
        <begin position="60"/>
        <end position="78"/>
    </location>
</feature>
<gene>
    <name evidence="2" type="ORF">E7681_05910</name>
</gene>
<organism evidence="2 3">
    <name type="scientific">Thalassobius vesicularis</name>
    <dbReference type="NCBI Taxonomy" id="1294297"/>
    <lineage>
        <taxon>Bacteria</taxon>
        <taxon>Pseudomonadati</taxon>
        <taxon>Pseudomonadota</taxon>
        <taxon>Alphaproteobacteria</taxon>
        <taxon>Rhodobacterales</taxon>
        <taxon>Roseobacteraceae</taxon>
        <taxon>Thalassovita</taxon>
    </lineage>
</organism>
<evidence type="ECO:0008006" key="4">
    <source>
        <dbReference type="Google" id="ProtNLM"/>
    </source>
</evidence>
<dbReference type="RefSeq" id="WP_136338338.1">
    <property type="nucleotide sequence ID" value="NZ_SSMD01000002.1"/>
</dbReference>
<evidence type="ECO:0000313" key="3">
    <source>
        <dbReference type="Proteomes" id="UP000306113"/>
    </source>
</evidence>
<evidence type="ECO:0000256" key="1">
    <source>
        <dbReference type="SAM" id="Phobius"/>
    </source>
</evidence>
<keyword evidence="3" id="KW-1185">Reference proteome</keyword>
<proteinExistence type="predicted"/>
<keyword evidence="1" id="KW-1133">Transmembrane helix</keyword>
<keyword evidence="1" id="KW-0812">Transmembrane</keyword>
<dbReference type="OrthoDB" id="199424at2"/>
<dbReference type="Proteomes" id="UP000306113">
    <property type="component" value="Unassembled WGS sequence"/>
</dbReference>
<evidence type="ECO:0000313" key="2">
    <source>
        <dbReference type="EMBL" id="THD75977.1"/>
    </source>
</evidence>
<feature type="transmembrane region" description="Helical" evidence="1">
    <location>
        <begin position="36"/>
        <end position="54"/>
    </location>
</feature>